<evidence type="ECO:0000256" key="6">
    <source>
        <dbReference type="RuleBase" id="RU367018"/>
    </source>
</evidence>
<proteinExistence type="inferred from homology"/>
<evidence type="ECO:0000256" key="2">
    <source>
        <dbReference type="ARBA" id="ARBA00022723"/>
    </source>
</evidence>
<evidence type="ECO:0000256" key="5">
    <source>
        <dbReference type="PROSITE-ProRule" id="PRU00047"/>
    </source>
</evidence>
<evidence type="ECO:0000313" key="10">
    <source>
        <dbReference type="EMBL" id="KAK1678848.1"/>
    </source>
</evidence>
<feature type="domain" description="SWIM-type" evidence="9">
    <location>
        <begin position="645"/>
        <end position="681"/>
    </location>
</feature>
<feature type="domain" description="CCHC-type" evidence="8">
    <location>
        <begin position="853"/>
        <end position="867"/>
    </location>
</feature>
<dbReference type="InterPro" id="IPR036875">
    <property type="entry name" value="Znf_CCHC_sf"/>
</dbReference>
<evidence type="ECO:0000256" key="3">
    <source>
        <dbReference type="ARBA" id="ARBA00022771"/>
    </source>
</evidence>
<keyword evidence="4 6" id="KW-0862">Zinc</keyword>
<dbReference type="InterPro" id="IPR001878">
    <property type="entry name" value="Znf_CCHC"/>
</dbReference>
<comment type="function">
    <text evidence="6">Putative transcription activator involved in regulating light control of development.</text>
</comment>
<dbReference type="Pfam" id="PF03101">
    <property type="entry name" value="FAR1"/>
    <property type="match status" value="1"/>
</dbReference>
<keyword evidence="11" id="KW-1185">Reference proteome</keyword>
<sequence>MMGGESMGFTELLMSFSRPIPELAPDGEPSSPIEGSETSARTSPSSGSFHGGLPDDVQADFGGADYWADGDCSDEPLPGSQIQAASPADSHSPTSTESPPSERSCEKRYRRGEIPDSRAASIGKKSALENAMRRCRDRFSDAVVEPEIGMEFDSLPEAFDFYNIYSWEIGFGIRYGSSRLNPSKSKVRQDITCGCEGKPRHQNTRSACCGCQAMIRLHRTDDHGWYIHEFRRDHNHGLAMNNGEKRQWWSHRSIDPHTKEIVRNLRDNNVGLTKTFSVIGSFFGSMENIPFNKRSLRTLCANISRDHSDDDMRKTYEVMSEMKMKDPNFRDSCLVDDEGRIRALMWTNGKSRMQYQQFGDAITFDTTYRTNQYDMPFGLFVGVNNHFQSILLGAVLLTNENTETFEWVFKEFVSLMGGKPPATILTDQCRAMEIAICAVLPDTTHRWCKWHVLRKAKEHLGQFYSKAAGFRDEFHKILEYMVTVEEFEQAWSILVDKYGLQEHPFITQIYEVREKWAKPYFAGIFCARMTSTQRSESANHMLKGFVPPGSSINMFVRHYSKLQFDRDQEENYQEMRSRLRGSVLNSGLPIEVHASKIYTPNVFGLFQIHLFQSASYLVREVADGHKFVVKHVSSERRQKWSRTEYEVIATPDTGYFKCECGLYEHMGVLCGHALRVMISVGVTEIPECHIMKRWTRDAYRDMPAHLTLYQKDSPAMQSTSFRHSALYRTAIEIVRMADTNPDSYEVAMSHFLDAIPILTETSKLKDGLGLEERVRAAGRVEPSVIFESSTLRPDFVAPPKRKGSGRPTSARNKPGYEKVSVPRTKFCTICRSRGHRANGCPSNHNKKPRREARCSNCGLPGHKKTNCLTANY</sequence>
<comment type="caution">
    <text evidence="10">The sequence shown here is derived from an EMBL/GenBank/DDBJ whole genome shotgun (WGS) entry which is preliminary data.</text>
</comment>
<dbReference type="InterPro" id="IPR004330">
    <property type="entry name" value="FAR1_DNA_bnd_dom"/>
</dbReference>
<dbReference type="InterPro" id="IPR018289">
    <property type="entry name" value="MULE_transposase_dom"/>
</dbReference>
<evidence type="ECO:0000259" key="9">
    <source>
        <dbReference type="PROSITE" id="PS50966"/>
    </source>
</evidence>
<evidence type="ECO:0000256" key="4">
    <source>
        <dbReference type="ARBA" id="ARBA00022833"/>
    </source>
</evidence>
<keyword evidence="2 6" id="KW-0479">Metal-binding</keyword>
<dbReference type="PANTHER" id="PTHR31669:SF307">
    <property type="entry name" value="PROTEIN FAR1-RELATED SEQUENCE"/>
    <property type="match status" value="1"/>
</dbReference>
<dbReference type="PROSITE" id="PS50158">
    <property type="entry name" value="ZF_CCHC"/>
    <property type="match status" value="1"/>
</dbReference>
<dbReference type="Pfam" id="PF10551">
    <property type="entry name" value="MULE"/>
    <property type="match status" value="1"/>
</dbReference>
<dbReference type="InterPro" id="IPR007527">
    <property type="entry name" value="Znf_SWIM"/>
</dbReference>
<dbReference type="GO" id="GO:0005634">
    <property type="term" value="C:nucleus"/>
    <property type="evidence" value="ECO:0007669"/>
    <property type="project" value="UniProtKB-SubCell"/>
</dbReference>
<protein>
    <recommendedName>
        <fullName evidence="6">Protein FAR1-RELATED SEQUENCE</fullName>
    </recommendedName>
</protein>
<reference evidence="10" key="1">
    <citation type="submission" date="2023-07" db="EMBL/GenBank/DDBJ databases">
        <title>A chromosome-level genome assembly of Lolium multiflorum.</title>
        <authorList>
            <person name="Chen Y."/>
            <person name="Copetti D."/>
            <person name="Kolliker R."/>
            <person name="Studer B."/>
        </authorList>
    </citation>
    <scope>NUCLEOTIDE SEQUENCE</scope>
    <source>
        <strain evidence="10">02402/16</strain>
        <tissue evidence="10">Leaf</tissue>
    </source>
</reference>
<dbReference type="Gene3D" id="4.10.60.10">
    <property type="entry name" value="Zinc finger, CCHC-type"/>
    <property type="match status" value="1"/>
</dbReference>
<dbReference type="GO" id="GO:0008270">
    <property type="term" value="F:zinc ion binding"/>
    <property type="evidence" value="ECO:0007669"/>
    <property type="project" value="UniProtKB-UniRule"/>
</dbReference>
<dbReference type="GO" id="GO:0006355">
    <property type="term" value="P:regulation of DNA-templated transcription"/>
    <property type="evidence" value="ECO:0007669"/>
    <property type="project" value="UniProtKB-UniRule"/>
</dbReference>
<gene>
    <name evidence="10" type="ORF">QYE76_039696</name>
</gene>
<feature type="region of interest" description="Disordered" evidence="7">
    <location>
        <begin position="1"/>
        <end position="122"/>
    </location>
</feature>
<dbReference type="InterPro" id="IPR006564">
    <property type="entry name" value="Znf_PMZ"/>
</dbReference>
<feature type="compositionally biased region" description="Polar residues" evidence="7">
    <location>
        <begin position="36"/>
        <end position="48"/>
    </location>
</feature>
<evidence type="ECO:0000256" key="1">
    <source>
        <dbReference type="ARBA" id="ARBA00005889"/>
    </source>
</evidence>
<feature type="region of interest" description="Disordered" evidence="7">
    <location>
        <begin position="795"/>
        <end position="817"/>
    </location>
</feature>
<accession>A0AAD8TBV8</accession>
<name>A0AAD8TBV8_LOLMU</name>
<evidence type="ECO:0000313" key="11">
    <source>
        <dbReference type="Proteomes" id="UP001231189"/>
    </source>
</evidence>
<dbReference type="SMART" id="SM00575">
    <property type="entry name" value="ZnF_PMZ"/>
    <property type="match status" value="1"/>
</dbReference>
<dbReference type="SUPFAM" id="SSF57756">
    <property type="entry name" value="Retrovirus zinc finger-like domains"/>
    <property type="match status" value="1"/>
</dbReference>
<comment type="similarity">
    <text evidence="1 6">Belongs to the FHY3/FAR1 family.</text>
</comment>
<dbReference type="EMBL" id="JAUUTY010000002">
    <property type="protein sequence ID" value="KAK1678848.1"/>
    <property type="molecule type" value="Genomic_DNA"/>
</dbReference>
<keyword evidence="6" id="KW-0539">Nucleus</keyword>
<evidence type="ECO:0000256" key="7">
    <source>
        <dbReference type="SAM" id="MobiDB-lite"/>
    </source>
</evidence>
<dbReference type="SMART" id="SM00343">
    <property type="entry name" value="ZnF_C2HC"/>
    <property type="match status" value="2"/>
</dbReference>
<dbReference type="Proteomes" id="UP001231189">
    <property type="component" value="Unassembled WGS sequence"/>
</dbReference>
<feature type="compositionally biased region" description="Basic and acidic residues" evidence="7">
    <location>
        <begin position="103"/>
        <end position="116"/>
    </location>
</feature>
<keyword evidence="3 5" id="KW-0863">Zinc-finger</keyword>
<comment type="subcellular location">
    <subcellularLocation>
        <location evidence="6">Nucleus</location>
    </subcellularLocation>
</comment>
<dbReference type="GO" id="GO:0003676">
    <property type="term" value="F:nucleic acid binding"/>
    <property type="evidence" value="ECO:0007669"/>
    <property type="project" value="InterPro"/>
</dbReference>
<organism evidence="10 11">
    <name type="scientific">Lolium multiflorum</name>
    <name type="common">Italian ryegrass</name>
    <name type="synonym">Lolium perenne subsp. multiflorum</name>
    <dbReference type="NCBI Taxonomy" id="4521"/>
    <lineage>
        <taxon>Eukaryota</taxon>
        <taxon>Viridiplantae</taxon>
        <taxon>Streptophyta</taxon>
        <taxon>Embryophyta</taxon>
        <taxon>Tracheophyta</taxon>
        <taxon>Spermatophyta</taxon>
        <taxon>Magnoliopsida</taxon>
        <taxon>Liliopsida</taxon>
        <taxon>Poales</taxon>
        <taxon>Poaceae</taxon>
        <taxon>BOP clade</taxon>
        <taxon>Pooideae</taxon>
        <taxon>Poodae</taxon>
        <taxon>Poeae</taxon>
        <taxon>Poeae Chloroplast Group 2 (Poeae type)</taxon>
        <taxon>Loliodinae</taxon>
        <taxon>Loliinae</taxon>
        <taxon>Lolium</taxon>
    </lineage>
</organism>
<dbReference type="PANTHER" id="PTHR31669">
    <property type="entry name" value="PROTEIN FAR1-RELATED SEQUENCE 10-RELATED"/>
    <property type="match status" value="1"/>
</dbReference>
<dbReference type="AlphaFoldDB" id="A0AAD8TBV8"/>
<dbReference type="InterPro" id="IPR031052">
    <property type="entry name" value="FHY3/FAR1"/>
</dbReference>
<evidence type="ECO:0000259" key="8">
    <source>
        <dbReference type="PROSITE" id="PS50158"/>
    </source>
</evidence>
<dbReference type="PROSITE" id="PS50966">
    <property type="entry name" value="ZF_SWIM"/>
    <property type="match status" value="1"/>
</dbReference>
<feature type="compositionally biased region" description="Low complexity" evidence="7">
    <location>
        <begin position="90"/>
        <end position="102"/>
    </location>
</feature>